<dbReference type="Gene3D" id="3.40.190.10">
    <property type="entry name" value="Periplasmic binding protein-like II"/>
    <property type="match status" value="1"/>
</dbReference>
<reference evidence="4 5" key="1">
    <citation type="submission" date="2017-02" db="EMBL/GenBank/DDBJ databases">
        <authorList>
            <person name="Peterson S.W."/>
        </authorList>
    </citation>
    <scope>NUCLEOTIDE SEQUENCE [LARGE SCALE GENOMIC DNA]</scope>
    <source>
        <strain evidence="4 5">DSM 15102</strain>
    </source>
</reference>
<proteinExistence type="inferred from homology"/>
<evidence type="ECO:0000256" key="2">
    <source>
        <dbReference type="ARBA" id="ARBA00022448"/>
    </source>
</evidence>
<comment type="similarity">
    <text evidence="1">Belongs to the bacterial solute-binding protein 1 family.</text>
</comment>
<dbReference type="RefSeq" id="WP_087679158.1">
    <property type="nucleotide sequence ID" value="NZ_FUWV01000012.1"/>
</dbReference>
<dbReference type="GO" id="GO:0042956">
    <property type="term" value="P:maltodextrin transmembrane transport"/>
    <property type="evidence" value="ECO:0007669"/>
    <property type="project" value="TreeGrafter"/>
</dbReference>
<evidence type="ECO:0000256" key="1">
    <source>
        <dbReference type="ARBA" id="ARBA00008520"/>
    </source>
</evidence>
<accession>A0A1T4NR99</accession>
<dbReference type="OrthoDB" id="9766758at2"/>
<dbReference type="GO" id="GO:1901982">
    <property type="term" value="F:maltose binding"/>
    <property type="evidence" value="ECO:0007669"/>
    <property type="project" value="TreeGrafter"/>
</dbReference>
<dbReference type="PANTHER" id="PTHR30061">
    <property type="entry name" value="MALTOSE-BINDING PERIPLASMIC PROTEIN"/>
    <property type="match status" value="1"/>
</dbReference>
<dbReference type="GO" id="GO:0015768">
    <property type="term" value="P:maltose transport"/>
    <property type="evidence" value="ECO:0007669"/>
    <property type="project" value="TreeGrafter"/>
</dbReference>
<name>A0A1T4NR99_9FIRM</name>
<keyword evidence="5" id="KW-1185">Reference proteome</keyword>
<organism evidence="4 5">
    <name type="scientific">Garciella nitratireducens DSM 15102</name>
    <dbReference type="NCBI Taxonomy" id="1121911"/>
    <lineage>
        <taxon>Bacteria</taxon>
        <taxon>Bacillati</taxon>
        <taxon>Bacillota</taxon>
        <taxon>Clostridia</taxon>
        <taxon>Eubacteriales</taxon>
        <taxon>Eubacteriaceae</taxon>
        <taxon>Garciella</taxon>
    </lineage>
</organism>
<dbReference type="InterPro" id="IPR006059">
    <property type="entry name" value="SBP"/>
</dbReference>
<evidence type="ECO:0000256" key="3">
    <source>
        <dbReference type="ARBA" id="ARBA00022729"/>
    </source>
</evidence>
<dbReference type="SUPFAM" id="SSF53850">
    <property type="entry name" value="Periplasmic binding protein-like II"/>
    <property type="match status" value="1"/>
</dbReference>
<dbReference type="EMBL" id="FUWV01000012">
    <property type="protein sequence ID" value="SJZ81753.1"/>
    <property type="molecule type" value="Genomic_DNA"/>
</dbReference>
<keyword evidence="3" id="KW-0732">Signal</keyword>
<dbReference type="Proteomes" id="UP000196365">
    <property type="component" value="Unassembled WGS sequence"/>
</dbReference>
<keyword evidence="2" id="KW-0813">Transport</keyword>
<protein>
    <submittedName>
        <fullName evidence="4">Carbohydrate ABC transporter substrate-binding protein, CUT1 family</fullName>
    </submittedName>
</protein>
<gene>
    <name evidence="4" type="ORF">SAMN02745973_01778</name>
</gene>
<evidence type="ECO:0000313" key="4">
    <source>
        <dbReference type="EMBL" id="SJZ81753.1"/>
    </source>
</evidence>
<dbReference type="AlphaFoldDB" id="A0A1T4NR99"/>
<dbReference type="Pfam" id="PF13416">
    <property type="entry name" value="SBP_bac_8"/>
    <property type="match status" value="1"/>
</dbReference>
<evidence type="ECO:0000313" key="5">
    <source>
        <dbReference type="Proteomes" id="UP000196365"/>
    </source>
</evidence>
<dbReference type="GO" id="GO:0055052">
    <property type="term" value="C:ATP-binding cassette (ABC) transporter complex, substrate-binding subunit-containing"/>
    <property type="evidence" value="ECO:0007669"/>
    <property type="project" value="TreeGrafter"/>
</dbReference>
<sequence length="437" mass="51014">MGEKRPFTLFLCVILLLYLLMGPMFLRSIDRENFFQEEKEEESKWQGVITIWDIPRTTISGSTFGWIKSRISEFEKENPGVYIELRELNYENNKEIIQDGALAEQKNRPDILPLFVEGEPISLKNVEPLENWISKDTVKKLRPEFLQGVTDQNKIYGMPFAASGNVMLINTDLLQDMGVSSPKSKEWTYEEFINFIEKIEKVKKEEVLTFDAYVGEGDGSLMPILLSDGGKIYHQEEQRFGFYQPEMVSGFQKLLNIKQKATIHKEFGFRKKNDVYHDFYENQKTVILAVDSKEIYTIERLKKQDKGFSYEVMPFPKGSIDIPIWYSHNLSAYAMMKQEDLEKQKVIGEFLEFLVQEETQQSLSSLGAFPINENVNHLYDEDPLVKDWFKIGYDYQTYPLPFKRKKMEKQMIESIQSILTGKSTPTQACKELQMQLE</sequence>
<dbReference type="PANTHER" id="PTHR30061:SF50">
    <property type="entry name" value="MALTOSE_MALTODEXTRIN-BINDING PERIPLASMIC PROTEIN"/>
    <property type="match status" value="1"/>
</dbReference>